<dbReference type="Gene3D" id="2.20.200.10">
    <property type="entry name" value="Outer membrane efflux proteins (OEP)"/>
    <property type="match status" value="1"/>
</dbReference>
<gene>
    <name evidence="3" type="ORF">EWE75_18810</name>
</gene>
<dbReference type="Gene3D" id="1.20.1600.10">
    <property type="entry name" value="Outer membrane efflux proteins (OEP)"/>
    <property type="match status" value="1"/>
</dbReference>
<dbReference type="EMBL" id="SGIS01000035">
    <property type="protein sequence ID" value="RZF61267.1"/>
    <property type="molecule type" value="Genomic_DNA"/>
</dbReference>
<dbReference type="PANTHER" id="PTHR30203:SF21">
    <property type="entry name" value="OUTER MEMBRANE COMPONENT OF MULTIDRUG EFFLUX PUMP-RELATED"/>
    <property type="match status" value="1"/>
</dbReference>
<keyword evidence="2" id="KW-0472">Membrane</keyword>
<evidence type="ECO:0000313" key="3">
    <source>
        <dbReference type="EMBL" id="RZF61267.1"/>
    </source>
</evidence>
<dbReference type="AlphaFoldDB" id="A0A4Q6XWW3"/>
<dbReference type="Pfam" id="PF02321">
    <property type="entry name" value="OEP"/>
    <property type="match status" value="2"/>
</dbReference>
<keyword evidence="2" id="KW-0449">Lipoprotein</keyword>
<evidence type="ECO:0000313" key="4">
    <source>
        <dbReference type="Proteomes" id="UP000292085"/>
    </source>
</evidence>
<organism evidence="3 4">
    <name type="scientific">Sphingomonas populi</name>
    <dbReference type="NCBI Taxonomy" id="2484750"/>
    <lineage>
        <taxon>Bacteria</taxon>
        <taxon>Pseudomonadati</taxon>
        <taxon>Pseudomonadota</taxon>
        <taxon>Alphaproteobacteria</taxon>
        <taxon>Sphingomonadales</taxon>
        <taxon>Sphingomonadaceae</taxon>
        <taxon>Sphingomonas</taxon>
    </lineage>
</organism>
<comment type="caution">
    <text evidence="3">The sequence shown here is derived from an EMBL/GenBank/DDBJ whole genome shotgun (WGS) entry which is preliminary data.</text>
</comment>
<comment type="similarity">
    <text evidence="1 2">Belongs to the outer membrane factor (OMF) (TC 1.B.17) family.</text>
</comment>
<dbReference type="GO" id="GO:0005886">
    <property type="term" value="C:plasma membrane"/>
    <property type="evidence" value="ECO:0007669"/>
    <property type="project" value="UniProtKB-SubCell"/>
</dbReference>
<dbReference type="InterPro" id="IPR003423">
    <property type="entry name" value="OMP_efflux"/>
</dbReference>
<dbReference type="NCBIfam" id="TIGR01845">
    <property type="entry name" value="outer_NodT"/>
    <property type="match status" value="1"/>
</dbReference>
<name>A0A4Q6XWW3_9SPHN</name>
<evidence type="ECO:0000256" key="2">
    <source>
        <dbReference type="RuleBase" id="RU362097"/>
    </source>
</evidence>
<dbReference type="PANTHER" id="PTHR30203">
    <property type="entry name" value="OUTER MEMBRANE CATION EFFLUX PROTEIN"/>
    <property type="match status" value="1"/>
</dbReference>
<keyword evidence="4" id="KW-1185">Reference proteome</keyword>
<accession>A0A4Q6XWW3</accession>
<proteinExistence type="inferred from homology"/>
<keyword evidence="2" id="KW-0564">Palmitate</keyword>
<dbReference type="GO" id="GO:0015562">
    <property type="term" value="F:efflux transmembrane transporter activity"/>
    <property type="evidence" value="ECO:0007669"/>
    <property type="project" value="InterPro"/>
</dbReference>
<reference evidence="3 4" key="1">
    <citation type="submission" date="2019-02" db="EMBL/GenBank/DDBJ databases">
        <authorList>
            <person name="Li Y."/>
        </authorList>
    </citation>
    <scope>NUCLEOTIDE SEQUENCE [LARGE SCALE GENOMIC DNA]</scope>
    <source>
        <strain evidence="3 4">3-7</strain>
    </source>
</reference>
<keyword evidence="2" id="KW-0812">Transmembrane</keyword>
<keyword evidence="2" id="KW-1134">Transmembrane beta strand</keyword>
<sequence>MAAALSACTAGPDYHLPESATARSPAANGAFLGAKDKAFAAVPLPDHWWRLYDDALLDSLVTEGLAANTDLRAADANLRAASAIVREAESERTIQTGLSGGAALSRPNGTGGSLPGRVGYDLGGSLSYPLDLAGRIRRSIEAARADAEASEAARDEVRVTVAAAVTRAYAATCTANVRIAAANRVIGIQQQTFTATRRLQRGGRNTAFDVTRAQTAVEQSQAQLPALVAARQASLFELAALLGRAPADYPRAAEHCQMLPLVRTPIPVGDGAALIRRRPDIRRAERTLAAATAQIGVVTANLYPQVTLGGSAGFTGPLSPLGVGTAFHLSLGPLISWTFPNRTLVRAQIAVAGAQADAALATFDGTVLEGLRQTETALSAYARTRDQVADLTRARDSAARAVSQANRLTRFGRGTFLDTLSAQATLASAEASLASAQAALVDAEVSLFLALGGGWTADTAEPVSTAK</sequence>
<comment type="subcellular location">
    <subcellularLocation>
        <location evidence="2">Cell membrane</location>
        <topology evidence="2">Lipid-anchor</topology>
    </subcellularLocation>
</comment>
<dbReference type="Proteomes" id="UP000292085">
    <property type="component" value="Unassembled WGS sequence"/>
</dbReference>
<protein>
    <submittedName>
        <fullName evidence="3">Efflux transporter outer membrane subunit</fullName>
    </submittedName>
</protein>
<evidence type="ECO:0000256" key="1">
    <source>
        <dbReference type="ARBA" id="ARBA00007613"/>
    </source>
</evidence>
<dbReference type="SUPFAM" id="SSF56954">
    <property type="entry name" value="Outer membrane efflux proteins (OEP)"/>
    <property type="match status" value="1"/>
</dbReference>
<dbReference type="OrthoDB" id="9770517at2"/>
<dbReference type="InterPro" id="IPR010131">
    <property type="entry name" value="MdtP/NodT-like"/>
</dbReference>